<keyword evidence="1 4" id="KW-0808">Transferase</keyword>
<organism evidence="5 6">
    <name type="scientific">Equus caballus</name>
    <name type="common">Horse</name>
    <dbReference type="NCBI Taxonomy" id="9796"/>
    <lineage>
        <taxon>Eukaryota</taxon>
        <taxon>Metazoa</taxon>
        <taxon>Chordata</taxon>
        <taxon>Craniata</taxon>
        <taxon>Vertebrata</taxon>
        <taxon>Euteleostomi</taxon>
        <taxon>Mammalia</taxon>
        <taxon>Eutheria</taxon>
        <taxon>Laurasiatheria</taxon>
        <taxon>Perissodactyla</taxon>
        <taxon>Equidae</taxon>
        <taxon>Equus</taxon>
    </lineage>
</organism>
<reference evidence="5 6" key="1">
    <citation type="journal article" date="2009" name="Science">
        <title>Genome sequence, comparative analysis, and population genetics of the domestic horse.</title>
        <authorList>
            <consortium name="Broad Institute Genome Sequencing Platform"/>
            <consortium name="Broad Institute Whole Genome Assembly Team"/>
            <person name="Wade C.M."/>
            <person name="Giulotto E."/>
            <person name="Sigurdsson S."/>
            <person name="Zoli M."/>
            <person name="Gnerre S."/>
            <person name="Imsland F."/>
            <person name="Lear T.L."/>
            <person name="Adelson D.L."/>
            <person name="Bailey E."/>
            <person name="Bellone R.R."/>
            <person name="Bloecker H."/>
            <person name="Distl O."/>
            <person name="Edgar R.C."/>
            <person name="Garber M."/>
            <person name="Leeb T."/>
            <person name="Mauceli E."/>
            <person name="MacLeod J.N."/>
            <person name="Penedo M.C.T."/>
            <person name="Raison J.M."/>
            <person name="Sharpe T."/>
            <person name="Vogel J."/>
            <person name="Andersson L."/>
            <person name="Antczak D.F."/>
            <person name="Biagi T."/>
            <person name="Binns M.M."/>
            <person name="Chowdhary B.P."/>
            <person name="Coleman S.J."/>
            <person name="Della Valle G."/>
            <person name="Fryc S."/>
            <person name="Guerin G."/>
            <person name="Hasegawa T."/>
            <person name="Hill E.W."/>
            <person name="Jurka J."/>
            <person name="Kiialainen A."/>
            <person name="Lindgren G."/>
            <person name="Liu J."/>
            <person name="Magnani E."/>
            <person name="Mickelson J.R."/>
            <person name="Murray J."/>
            <person name="Nergadze S.G."/>
            <person name="Onofrio R."/>
            <person name="Pedroni S."/>
            <person name="Piras M.F."/>
            <person name="Raudsepp T."/>
            <person name="Rocchi M."/>
            <person name="Roeed K.H."/>
            <person name="Ryder O.A."/>
            <person name="Searle S."/>
            <person name="Skow L."/>
            <person name="Swinburne J.E."/>
            <person name="Syvaenen A.C."/>
            <person name="Tozaki T."/>
            <person name="Valberg S.J."/>
            <person name="Vaudin M."/>
            <person name="White J.R."/>
            <person name="Zody M.C."/>
            <person name="Lander E.S."/>
            <person name="Lindblad-Toh K."/>
        </authorList>
    </citation>
    <scope>NUCLEOTIDE SEQUENCE [LARGE SCALE GENOMIC DNA]</scope>
    <source>
        <strain evidence="5 6">Thoroughbred</strain>
    </source>
</reference>
<dbReference type="AlphaFoldDB" id="A0A3Q2HYM7"/>
<sequence length="187" mass="21104">MVMGALGSGKSTLSSHIGKHFKLKFSSRDLLRDSMLRDTEIGVLATIFMDQEKLIPDNILTRLTFHELKKLSQFSWLLCGFPRMLPQAEALDRVYQILLARNLNVPFEVIKQRLTARWVHPAGGGIYNLEFNPPKGVDMDDLTGEPLVQLEDDGPETDGLPRSNKTYPLQNANLLLPLNQETYKVAK</sequence>
<dbReference type="SUPFAM" id="SSF52540">
    <property type="entry name" value="P-loop containing nucleoside triphosphate hydrolases"/>
    <property type="match status" value="1"/>
</dbReference>
<evidence type="ECO:0000256" key="4">
    <source>
        <dbReference type="RuleBase" id="RU003330"/>
    </source>
</evidence>
<dbReference type="Proteomes" id="UP000002281">
    <property type="component" value="Chromosome 14"/>
</dbReference>
<protein>
    <recommendedName>
        <fullName evidence="7">Nucleoside-diphosphate kinase</fullName>
    </recommendedName>
</protein>
<dbReference type="GO" id="GO:0005524">
    <property type="term" value="F:ATP binding"/>
    <property type="evidence" value="ECO:0007669"/>
    <property type="project" value="InterPro"/>
</dbReference>
<evidence type="ECO:0000256" key="3">
    <source>
        <dbReference type="ARBA" id="ARBA00022777"/>
    </source>
</evidence>
<dbReference type="STRING" id="9796.ENSECAP00000038521"/>
<proteinExistence type="inferred from homology"/>
<dbReference type="Gene3D" id="3.40.50.300">
    <property type="entry name" value="P-loop containing nucleotide triphosphate hydrolases"/>
    <property type="match status" value="1"/>
</dbReference>
<evidence type="ECO:0000313" key="5">
    <source>
        <dbReference type="Ensembl" id="ENSECAP00000038521.2"/>
    </source>
</evidence>
<dbReference type="PRINTS" id="PR00094">
    <property type="entry name" value="ADENYLTKNASE"/>
</dbReference>
<evidence type="ECO:0000313" key="6">
    <source>
        <dbReference type="Proteomes" id="UP000002281"/>
    </source>
</evidence>
<name>A0A3Q2HYM7_HORSE</name>
<dbReference type="HAMAP" id="MF_00235">
    <property type="entry name" value="Adenylate_kinase_Adk"/>
    <property type="match status" value="1"/>
</dbReference>
<dbReference type="InParanoid" id="A0A3Q2HYM7"/>
<dbReference type="InterPro" id="IPR027417">
    <property type="entry name" value="P-loop_NTPase"/>
</dbReference>
<dbReference type="Pfam" id="PF00406">
    <property type="entry name" value="ADK"/>
    <property type="match status" value="1"/>
</dbReference>
<reference evidence="5" key="2">
    <citation type="submission" date="2025-08" db="UniProtKB">
        <authorList>
            <consortium name="Ensembl"/>
        </authorList>
    </citation>
    <scope>IDENTIFICATION</scope>
    <source>
        <strain evidence="5">Thoroughbred</strain>
    </source>
</reference>
<keyword evidence="2" id="KW-0547">Nucleotide-binding</keyword>
<evidence type="ECO:0008006" key="7">
    <source>
        <dbReference type="Google" id="ProtNLM"/>
    </source>
</evidence>
<dbReference type="Ensembl" id="ENSECAT00000015619.3">
    <property type="protein sequence ID" value="ENSECAP00000038521.2"/>
    <property type="gene ID" value="ENSECAG00000014925.3"/>
</dbReference>
<accession>A0A3Q2HYM7</accession>
<keyword evidence="3 4" id="KW-0418">Kinase</keyword>
<dbReference type="GO" id="GO:0004017">
    <property type="term" value="F:AMP kinase activity"/>
    <property type="evidence" value="ECO:0007669"/>
    <property type="project" value="InterPro"/>
</dbReference>
<dbReference type="Bgee" id="ENSECAG00000014925">
    <property type="expression patterns" value="Expressed in triceps brachii and 4 other cell types or tissues"/>
</dbReference>
<comment type="similarity">
    <text evidence="4">Belongs to the adenylate kinase family.</text>
</comment>
<keyword evidence="6" id="KW-1185">Reference proteome</keyword>
<dbReference type="CDD" id="cd01428">
    <property type="entry name" value="ADK"/>
    <property type="match status" value="1"/>
</dbReference>
<dbReference type="PANTHER" id="PTHR23359">
    <property type="entry name" value="NUCLEOTIDE KINASE"/>
    <property type="match status" value="1"/>
</dbReference>
<dbReference type="PaxDb" id="9796-ENSECAP00000038521"/>
<reference evidence="5" key="3">
    <citation type="submission" date="2025-09" db="UniProtKB">
        <authorList>
            <consortium name="Ensembl"/>
        </authorList>
    </citation>
    <scope>IDENTIFICATION</scope>
    <source>
        <strain evidence="5">Thoroughbred</strain>
    </source>
</reference>
<evidence type="ECO:0000256" key="1">
    <source>
        <dbReference type="ARBA" id="ARBA00022679"/>
    </source>
</evidence>
<dbReference type="GeneTree" id="ENSGT00940000155120"/>
<evidence type="ECO:0000256" key="2">
    <source>
        <dbReference type="ARBA" id="ARBA00022741"/>
    </source>
</evidence>
<dbReference type="InterPro" id="IPR000850">
    <property type="entry name" value="Adenylat/UMP-CMP_kin"/>
</dbReference>